<name>A0A0B6X0J1_9BACT</name>
<dbReference type="InterPro" id="IPR006260">
    <property type="entry name" value="TonB/TolA_C"/>
</dbReference>
<dbReference type="PANTHER" id="PTHR33446:SF2">
    <property type="entry name" value="PROTEIN TONB"/>
    <property type="match status" value="1"/>
</dbReference>
<evidence type="ECO:0000313" key="13">
    <source>
        <dbReference type="Proteomes" id="UP000031518"/>
    </source>
</evidence>
<feature type="domain" description="TonB C-terminal" evidence="11">
    <location>
        <begin position="204"/>
        <end position="296"/>
    </location>
</feature>
<keyword evidence="3" id="KW-0813">Transport</keyword>
<dbReference type="InterPro" id="IPR051045">
    <property type="entry name" value="TonB-dependent_transducer"/>
</dbReference>
<dbReference type="SUPFAM" id="SSF74653">
    <property type="entry name" value="TolA/TonB C-terminal domain"/>
    <property type="match status" value="1"/>
</dbReference>
<organism evidence="12 13">
    <name type="scientific">Pyrinomonas methylaliphatogenes</name>
    <dbReference type="NCBI Taxonomy" id="454194"/>
    <lineage>
        <taxon>Bacteria</taxon>
        <taxon>Pseudomonadati</taxon>
        <taxon>Acidobacteriota</taxon>
        <taxon>Blastocatellia</taxon>
        <taxon>Blastocatellales</taxon>
        <taxon>Pyrinomonadaceae</taxon>
        <taxon>Pyrinomonas</taxon>
    </lineage>
</organism>
<evidence type="ECO:0000256" key="6">
    <source>
        <dbReference type="ARBA" id="ARBA00022692"/>
    </source>
</evidence>
<dbReference type="PANTHER" id="PTHR33446">
    <property type="entry name" value="PROTEIN TONB-RELATED"/>
    <property type="match status" value="1"/>
</dbReference>
<keyword evidence="4" id="KW-1003">Cell membrane</keyword>
<dbReference type="OrthoDB" id="1685233at2"/>
<dbReference type="GO" id="GO:0055085">
    <property type="term" value="P:transmembrane transport"/>
    <property type="evidence" value="ECO:0007669"/>
    <property type="project" value="InterPro"/>
</dbReference>
<dbReference type="NCBIfam" id="TIGR01352">
    <property type="entry name" value="tonB_Cterm"/>
    <property type="match status" value="1"/>
</dbReference>
<dbReference type="EMBL" id="CBXV010000008">
    <property type="protein sequence ID" value="CDM66502.1"/>
    <property type="molecule type" value="Genomic_DNA"/>
</dbReference>
<comment type="similarity">
    <text evidence="2">Belongs to the TonB family.</text>
</comment>
<dbReference type="PROSITE" id="PS52015">
    <property type="entry name" value="TONB_CTD"/>
    <property type="match status" value="1"/>
</dbReference>
<feature type="region of interest" description="Disordered" evidence="10">
    <location>
        <begin position="179"/>
        <end position="216"/>
    </location>
</feature>
<keyword evidence="7" id="KW-0653">Protein transport</keyword>
<reference evidence="12 13" key="2">
    <citation type="submission" date="2015-01" db="EMBL/GenBank/DDBJ databases">
        <title>Complete genome sequence of Pyrinomonas methylaliphatogenes type strain K22T.</title>
        <authorList>
            <person name="Lee K.C.Y."/>
            <person name="Power J.F."/>
            <person name="Dunfield P.F."/>
            <person name="Morgan X.C."/>
            <person name="Huttenhower C."/>
            <person name="Stott M.B."/>
        </authorList>
    </citation>
    <scope>NUCLEOTIDE SEQUENCE [LARGE SCALE GENOMIC DNA]</scope>
    <source>
        <strain evidence="12 13">K22</strain>
    </source>
</reference>
<evidence type="ECO:0000313" key="12">
    <source>
        <dbReference type="EMBL" id="CDM66502.1"/>
    </source>
</evidence>
<feature type="compositionally biased region" description="Acidic residues" evidence="10">
    <location>
        <begin position="187"/>
        <end position="200"/>
    </location>
</feature>
<dbReference type="Gene3D" id="3.30.1150.10">
    <property type="match status" value="1"/>
</dbReference>
<evidence type="ECO:0000256" key="8">
    <source>
        <dbReference type="ARBA" id="ARBA00022989"/>
    </source>
</evidence>
<keyword evidence="6" id="KW-0812">Transmembrane</keyword>
<keyword evidence="9" id="KW-0472">Membrane</keyword>
<evidence type="ECO:0000256" key="7">
    <source>
        <dbReference type="ARBA" id="ARBA00022927"/>
    </source>
</evidence>
<reference evidence="12 13" key="1">
    <citation type="submission" date="2013-12" db="EMBL/GenBank/DDBJ databases">
        <authorList>
            <person name="Stott M."/>
        </authorList>
    </citation>
    <scope>NUCLEOTIDE SEQUENCE [LARGE SCALE GENOMIC DNA]</scope>
    <source>
        <strain evidence="12 13">K22</strain>
    </source>
</reference>
<evidence type="ECO:0000256" key="1">
    <source>
        <dbReference type="ARBA" id="ARBA00004383"/>
    </source>
</evidence>
<dbReference type="AlphaFoldDB" id="A0A0B6X0J1"/>
<keyword evidence="8" id="KW-1133">Transmembrane helix</keyword>
<dbReference type="Proteomes" id="UP000031518">
    <property type="component" value="Unassembled WGS sequence"/>
</dbReference>
<keyword evidence="5" id="KW-0997">Cell inner membrane</keyword>
<keyword evidence="13" id="KW-1185">Reference proteome</keyword>
<evidence type="ECO:0000259" key="11">
    <source>
        <dbReference type="PROSITE" id="PS52015"/>
    </source>
</evidence>
<evidence type="ECO:0000256" key="3">
    <source>
        <dbReference type="ARBA" id="ARBA00022448"/>
    </source>
</evidence>
<dbReference type="GO" id="GO:0098797">
    <property type="term" value="C:plasma membrane protein complex"/>
    <property type="evidence" value="ECO:0007669"/>
    <property type="project" value="TreeGrafter"/>
</dbReference>
<dbReference type="InterPro" id="IPR037682">
    <property type="entry name" value="TonB_C"/>
</dbReference>
<evidence type="ECO:0000256" key="10">
    <source>
        <dbReference type="SAM" id="MobiDB-lite"/>
    </source>
</evidence>
<evidence type="ECO:0000256" key="5">
    <source>
        <dbReference type="ARBA" id="ARBA00022519"/>
    </source>
</evidence>
<dbReference type="GO" id="GO:0015031">
    <property type="term" value="P:protein transport"/>
    <property type="evidence" value="ECO:0007669"/>
    <property type="project" value="UniProtKB-KW"/>
</dbReference>
<proteinExistence type="inferred from homology"/>
<protein>
    <submittedName>
        <fullName evidence="12">TonB family protein</fullName>
    </submittedName>
</protein>
<sequence>MGMRTLALYRLLLVPITIALLWLPNLAAKPRVAILDFGETATGKRVADELHGSFMATGLFTLLDRALVRSAAKGIGYAGSLNMSLDEARDLGAAIGCDFFIIGDAQTLRRSPSSGTYFESYASIFIVNAQTGELLFWDRPDLQASTPSEAEKGLLKELDRRAAHYASLIERAHAAKLMRAPDRSDSDEGEDFLVLPDEDAPDARHFSPPQPYRRLQPNYPEEAARAEAEATVDALVWIGTDGEVKKVKIVRWAGFGLDEAVSEIIRKMHFRPALRDGAPVNVRVLLRYNFRRRPND</sequence>
<dbReference type="STRING" id="454194.PYK22_02533"/>
<dbReference type="GO" id="GO:0031992">
    <property type="term" value="F:energy transducer activity"/>
    <property type="evidence" value="ECO:0007669"/>
    <property type="project" value="TreeGrafter"/>
</dbReference>
<evidence type="ECO:0000256" key="4">
    <source>
        <dbReference type="ARBA" id="ARBA00022475"/>
    </source>
</evidence>
<evidence type="ECO:0000256" key="2">
    <source>
        <dbReference type="ARBA" id="ARBA00006555"/>
    </source>
</evidence>
<evidence type="ECO:0000256" key="9">
    <source>
        <dbReference type="ARBA" id="ARBA00023136"/>
    </source>
</evidence>
<dbReference type="RefSeq" id="WP_041977793.1">
    <property type="nucleotide sequence ID" value="NZ_CBXV010000008.1"/>
</dbReference>
<gene>
    <name evidence="12" type="ORF">PYK22_02533</name>
</gene>
<accession>A0A0B6X0J1</accession>
<dbReference type="Pfam" id="PF03544">
    <property type="entry name" value="TonB_C"/>
    <property type="match status" value="1"/>
</dbReference>
<comment type="subcellular location">
    <subcellularLocation>
        <location evidence="1">Cell inner membrane</location>
        <topology evidence="1">Single-pass membrane protein</topology>
        <orientation evidence="1">Periplasmic side</orientation>
    </subcellularLocation>
</comment>